<gene>
    <name evidence="2" type="ORF">HIM_07931</name>
</gene>
<evidence type="ECO:0000313" key="2">
    <source>
        <dbReference type="EMBL" id="KJZ72739.1"/>
    </source>
</evidence>
<name>A0A0F8A405_9HYPO</name>
<dbReference type="EMBL" id="KQ030543">
    <property type="protein sequence ID" value="KJZ72739.1"/>
    <property type="molecule type" value="Genomic_DNA"/>
</dbReference>
<keyword evidence="3" id="KW-1185">Reference proteome</keyword>
<reference evidence="2 3" key="1">
    <citation type="journal article" date="2014" name="Genome Biol. Evol.">
        <title>Comparative genomics and transcriptomics analyses reveal divergent lifestyle features of nematode endoparasitic fungus Hirsutella minnesotensis.</title>
        <authorList>
            <person name="Lai Y."/>
            <person name="Liu K."/>
            <person name="Zhang X."/>
            <person name="Zhang X."/>
            <person name="Li K."/>
            <person name="Wang N."/>
            <person name="Shu C."/>
            <person name="Wu Y."/>
            <person name="Wang C."/>
            <person name="Bushley K.E."/>
            <person name="Xiang M."/>
            <person name="Liu X."/>
        </authorList>
    </citation>
    <scope>NUCLEOTIDE SEQUENCE [LARGE SCALE GENOMIC DNA]</scope>
    <source>
        <strain evidence="2 3">3608</strain>
    </source>
</reference>
<proteinExistence type="predicted"/>
<protein>
    <submittedName>
        <fullName evidence="2">Uncharacterized protein</fullName>
    </submittedName>
</protein>
<sequence>MTTHQAEAKHIQPYVGRDRRRADDEHDHASDGEGPLARQRHGLGRRGAAVVHETPEAPVLGRHRERRTLRVPFFFVVVLTANRECVAAGGSQGLREEAGRRGREVVAASRGAGWRKDRVELE</sequence>
<feature type="region of interest" description="Disordered" evidence="1">
    <location>
        <begin position="1"/>
        <end position="49"/>
    </location>
</feature>
<dbReference type="Proteomes" id="UP000054481">
    <property type="component" value="Unassembled WGS sequence"/>
</dbReference>
<organism evidence="2 3">
    <name type="scientific">Hirsutella minnesotensis 3608</name>
    <dbReference type="NCBI Taxonomy" id="1043627"/>
    <lineage>
        <taxon>Eukaryota</taxon>
        <taxon>Fungi</taxon>
        <taxon>Dikarya</taxon>
        <taxon>Ascomycota</taxon>
        <taxon>Pezizomycotina</taxon>
        <taxon>Sordariomycetes</taxon>
        <taxon>Hypocreomycetidae</taxon>
        <taxon>Hypocreales</taxon>
        <taxon>Ophiocordycipitaceae</taxon>
        <taxon>Hirsutella</taxon>
    </lineage>
</organism>
<evidence type="ECO:0000256" key="1">
    <source>
        <dbReference type="SAM" id="MobiDB-lite"/>
    </source>
</evidence>
<accession>A0A0F8A405</accession>
<evidence type="ECO:0000313" key="3">
    <source>
        <dbReference type="Proteomes" id="UP000054481"/>
    </source>
</evidence>
<dbReference type="AlphaFoldDB" id="A0A0F8A405"/>
<feature type="compositionally biased region" description="Basic and acidic residues" evidence="1">
    <location>
        <begin position="1"/>
        <end position="31"/>
    </location>
</feature>